<name>A0A2H0VF62_9BACT</name>
<sequence length="115" mass="13241">MGSMIDDKTAIKEKIIKAIQGRNKVEISFKKETTEQWAIRKISPYDIYPRDDRESSKPRDYVIGYIDADIGREAHVFSTYLDNVYAVDILNEKFSGQDIKRLVGAKGEPNVARDW</sequence>
<dbReference type="AlphaFoldDB" id="A0A2H0VF62"/>
<accession>A0A2H0VF62</accession>
<comment type="caution">
    <text evidence="1">The sequence shown here is derived from an EMBL/GenBank/DDBJ whole genome shotgun (WGS) entry which is preliminary data.</text>
</comment>
<gene>
    <name evidence="1" type="ORF">COT89_03155</name>
</gene>
<dbReference type="EMBL" id="PFAH01000010">
    <property type="protein sequence ID" value="PIR97747.1"/>
    <property type="molecule type" value="Genomic_DNA"/>
</dbReference>
<dbReference type="Proteomes" id="UP000231466">
    <property type="component" value="Unassembled WGS sequence"/>
</dbReference>
<proteinExistence type="predicted"/>
<reference evidence="2" key="1">
    <citation type="submission" date="2017-09" db="EMBL/GenBank/DDBJ databases">
        <title>Depth-based differentiation of microbial function through sediment-hosted aquifers and enrichment of novel symbionts in the deep terrestrial subsurface.</title>
        <authorList>
            <person name="Probst A.J."/>
            <person name="Ladd B."/>
            <person name="Jarett J.K."/>
            <person name="Geller-Mcgrath D.E."/>
            <person name="Sieber C.M.K."/>
            <person name="Emerson J.B."/>
            <person name="Anantharaman K."/>
            <person name="Thomas B.C."/>
            <person name="Malmstrom R."/>
            <person name="Stieglmeier M."/>
            <person name="Klingl A."/>
            <person name="Woyke T."/>
            <person name="Ryan C.M."/>
            <person name="Banfield J.F."/>
        </authorList>
    </citation>
    <scope>NUCLEOTIDE SEQUENCE [LARGE SCALE GENOMIC DNA]</scope>
</reference>
<organism evidence="1 2">
    <name type="scientific">Candidatus Colwellbacteria bacterium CG10_big_fil_rev_8_21_14_0_10_42_22</name>
    <dbReference type="NCBI Taxonomy" id="1974540"/>
    <lineage>
        <taxon>Bacteria</taxon>
        <taxon>Candidatus Colwelliibacteriota</taxon>
    </lineage>
</organism>
<protein>
    <submittedName>
        <fullName evidence="1">Uncharacterized protein</fullName>
    </submittedName>
</protein>
<evidence type="ECO:0000313" key="2">
    <source>
        <dbReference type="Proteomes" id="UP000231466"/>
    </source>
</evidence>
<evidence type="ECO:0000313" key="1">
    <source>
        <dbReference type="EMBL" id="PIR97747.1"/>
    </source>
</evidence>